<dbReference type="EMBL" id="OD567728">
    <property type="protein sequence ID" value="CAD7446079.1"/>
    <property type="molecule type" value="Genomic_DNA"/>
</dbReference>
<feature type="compositionally biased region" description="Polar residues" evidence="1">
    <location>
        <begin position="90"/>
        <end position="102"/>
    </location>
</feature>
<organism evidence="2">
    <name type="scientific">Timema bartmani</name>
    <dbReference type="NCBI Taxonomy" id="61472"/>
    <lineage>
        <taxon>Eukaryota</taxon>
        <taxon>Metazoa</taxon>
        <taxon>Ecdysozoa</taxon>
        <taxon>Arthropoda</taxon>
        <taxon>Hexapoda</taxon>
        <taxon>Insecta</taxon>
        <taxon>Pterygota</taxon>
        <taxon>Neoptera</taxon>
        <taxon>Polyneoptera</taxon>
        <taxon>Phasmatodea</taxon>
        <taxon>Timematodea</taxon>
        <taxon>Timematoidea</taxon>
        <taxon>Timematidae</taxon>
        <taxon>Timema</taxon>
    </lineage>
</organism>
<reference evidence="2" key="1">
    <citation type="submission" date="2020-11" db="EMBL/GenBank/DDBJ databases">
        <authorList>
            <person name="Tran Van P."/>
        </authorList>
    </citation>
    <scope>NUCLEOTIDE SEQUENCE</scope>
</reference>
<feature type="region of interest" description="Disordered" evidence="1">
    <location>
        <begin position="276"/>
        <end position="319"/>
    </location>
</feature>
<feature type="region of interest" description="Disordered" evidence="1">
    <location>
        <begin position="160"/>
        <end position="207"/>
    </location>
</feature>
<proteinExistence type="predicted"/>
<gene>
    <name evidence="2" type="ORF">TBIB3V08_LOCUS8418</name>
</gene>
<dbReference type="AlphaFoldDB" id="A0A7R9F312"/>
<feature type="compositionally biased region" description="Polar residues" evidence="1">
    <location>
        <begin position="184"/>
        <end position="206"/>
    </location>
</feature>
<accession>A0A7R9F312</accession>
<protein>
    <submittedName>
        <fullName evidence="2">Uncharacterized protein</fullName>
    </submittedName>
</protein>
<evidence type="ECO:0000313" key="2">
    <source>
        <dbReference type="EMBL" id="CAD7446079.1"/>
    </source>
</evidence>
<feature type="compositionally biased region" description="Polar residues" evidence="1">
    <location>
        <begin position="276"/>
        <end position="303"/>
    </location>
</feature>
<evidence type="ECO:0000256" key="1">
    <source>
        <dbReference type="SAM" id="MobiDB-lite"/>
    </source>
</evidence>
<sequence length="588" mass="65825">MFNFFHVGVPPRSCLRATDLPSLSYTDITIHEPSQIKPSYYTSIISTRCSLQPTPVNGVLCYGPLQTPIAPIYPPPKFSMGDPEKESKDNGSCSTLNHQTDGQRGVDERVSPQGTCCSCSGNTHQPFIGWIEHNVPSTGLYVPIHGSPLFSPYQNLEQMASNDQKKDQNTNCSTDLCDNDEKSTVVSNSNIERNDEQSSTIKNNHSALGKNVPCLELDRSEDSSEELESLSETTPQITRIQYTSISDNTCTSEGNTSKSNKCLPKTGIVMHSNIQNTNKNANKGGSNSFLQNKSNMQMSSRTQPKVLPQNERGSFTEKNKLKKGIVKKFEDAKTRGIHTVSCRSKMEANQPEEIYLRDKRQRAYRSAEDINWDCKRIHNDANENEQRGINQTMFQYQKSDCEKSSGFLYESAVKTKAQDREEYGKSVVDSSDRDFEQIASKVFSTNEKVITEEIMSREDVQNKPFTVENSSLLYANSEDGDDNDEQPLLTSCNLKEKGKLTAIAKTKLTNGEINTKVPLNPKDSWETPVVSLLDKYQTNQTTVKQFDGEPIEYNAQEFVGKLVAKDVSENYNIQAGARQTSYAQRDVT</sequence>
<feature type="region of interest" description="Disordered" evidence="1">
    <location>
        <begin position="75"/>
        <end position="107"/>
    </location>
</feature>
<name>A0A7R9F312_9NEOP</name>